<feature type="binding site" evidence="10">
    <location>
        <position position="243"/>
    </location>
    <ligand>
        <name>Zn(2+)</name>
        <dbReference type="ChEBI" id="CHEBI:29105"/>
    </ligand>
</feature>
<feature type="binding site" evidence="10">
    <location>
        <begin position="111"/>
        <end position="114"/>
    </location>
    <ligand>
        <name>GTP</name>
        <dbReference type="ChEBI" id="CHEBI:37565"/>
    </ligand>
</feature>
<dbReference type="Pfam" id="PF16745">
    <property type="entry name" value="RsgA_N"/>
    <property type="match status" value="1"/>
</dbReference>
<dbReference type="SUPFAM" id="SSF52540">
    <property type="entry name" value="P-loop containing nucleoside triphosphate hydrolases"/>
    <property type="match status" value="1"/>
</dbReference>
<feature type="binding site" evidence="10">
    <location>
        <position position="250"/>
    </location>
    <ligand>
        <name>Zn(2+)</name>
        <dbReference type="ChEBI" id="CHEBI:29105"/>
    </ligand>
</feature>
<dbReference type="InterPro" id="IPR004881">
    <property type="entry name" value="Ribosome_biogen_GTPase_RsgA"/>
</dbReference>
<dbReference type="CDD" id="cd01854">
    <property type="entry name" value="YjeQ_EngC"/>
    <property type="match status" value="1"/>
</dbReference>
<dbReference type="Gene3D" id="1.10.40.50">
    <property type="entry name" value="Probable gtpase engc, domain 3"/>
    <property type="match status" value="1"/>
</dbReference>
<accession>A0ABV1CWL0</accession>
<dbReference type="HAMAP" id="MF_01820">
    <property type="entry name" value="GTPase_RsgA"/>
    <property type="match status" value="1"/>
</dbReference>
<dbReference type="PROSITE" id="PS51721">
    <property type="entry name" value="G_CP"/>
    <property type="match status" value="1"/>
</dbReference>
<evidence type="ECO:0000256" key="10">
    <source>
        <dbReference type="HAMAP-Rule" id="MF_01820"/>
    </source>
</evidence>
<keyword evidence="6 10" id="KW-0378">Hydrolase</keyword>
<keyword evidence="7 10" id="KW-0862">Zinc</keyword>
<dbReference type="NCBIfam" id="TIGR00157">
    <property type="entry name" value="ribosome small subunit-dependent GTPase A"/>
    <property type="match status" value="1"/>
</dbReference>
<comment type="subunit">
    <text evidence="10">Monomer. Associates with 30S ribosomal subunit, binds 16S rRNA.</text>
</comment>
<sequence>MTKGRVIKNYNGYYYVDVGREGLIECRRRGKLLKAKILVGDELEITELGQDKGVIEALLPRRNQIRRPAVANIDQLLVIMAAKSPDPNQFLVDKMLMTCEYGGIHPTLCFNKCDLDRETAESYKAFYERCGYDVYLVSAKTGEGLDTLRNLLPHRMTAFSGPSGVGKSSLLSQILGREDLSVGAVSEKIKRGRHTTRHSEIMRLDSDTYVVDTPGFSSLDFEHLDPKEVLRLFPDMLPYSGGCKFSSCLHLSEPECTVKQAVADGHIQKERYDTYCKILTSIAERKR</sequence>
<dbReference type="PANTHER" id="PTHR32120">
    <property type="entry name" value="SMALL RIBOSOMAL SUBUNIT BIOGENESIS GTPASE RSGA"/>
    <property type="match status" value="1"/>
</dbReference>
<evidence type="ECO:0000256" key="8">
    <source>
        <dbReference type="ARBA" id="ARBA00022884"/>
    </source>
</evidence>
<evidence type="ECO:0000256" key="3">
    <source>
        <dbReference type="ARBA" id="ARBA00022723"/>
    </source>
</evidence>
<comment type="caution">
    <text evidence="13">The sequence shown here is derived from an EMBL/GenBank/DDBJ whole genome shotgun (WGS) entry which is preliminary data.</text>
</comment>
<evidence type="ECO:0000313" key="13">
    <source>
        <dbReference type="EMBL" id="MEQ2422529.1"/>
    </source>
</evidence>
<dbReference type="Gene3D" id="3.40.50.300">
    <property type="entry name" value="P-loop containing nucleotide triphosphate hydrolases"/>
    <property type="match status" value="1"/>
</dbReference>
<organism evidence="13 14">
    <name type="scientific">Megasphaera intestinihominis</name>
    <dbReference type="NCBI Taxonomy" id="3133159"/>
    <lineage>
        <taxon>Bacteria</taxon>
        <taxon>Bacillati</taxon>
        <taxon>Bacillota</taxon>
        <taxon>Negativicutes</taxon>
        <taxon>Veillonellales</taxon>
        <taxon>Veillonellaceae</taxon>
        <taxon>Megasphaera</taxon>
    </lineage>
</organism>
<feature type="binding site" evidence="10">
    <location>
        <position position="248"/>
    </location>
    <ligand>
        <name>Zn(2+)</name>
        <dbReference type="ChEBI" id="CHEBI:29105"/>
    </ligand>
</feature>
<comment type="function">
    <text evidence="10">One of several proteins that assist in the late maturation steps of the functional core of the 30S ribosomal subunit. Helps release RbfA from mature subunits. May play a role in the assembly of ribosomal proteins into the subunit. Circularly permuted GTPase that catalyzes slow GTP hydrolysis, GTPase activity is stimulated by the 30S ribosomal subunit.</text>
</comment>
<dbReference type="InterPro" id="IPR010914">
    <property type="entry name" value="RsgA_GTPase_dom"/>
</dbReference>
<feature type="binding site" evidence="10">
    <location>
        <position position="256"/>
    </location>
    <ligand>
        <name>Zn(2+)</name>
        <dbReference type="ChEBI" id="CHEBI:29105"/>
    </ligand>
</feature>
<comment type="similarity">
    <text evidence="10">Belongs to the TRAFAC class YlqF/YawG GTPase family. RsgA subfamily.</text>
</comment>
<dbReference type="RefSeq" id="WP_020311547.1">
    <property type="nucleotide sequence ID" value="NZ_JBBMEU010000037.1"/>
</dbReference>
<dbReference type="InterPro" id="IPR031944">
    <property type="entry name" value="RsgA_N"/>
</dbReference>
<evidence type="ECO:0000256" key="7">
    <source>
        <dbReference type="ARBA" id="ARBA00022833"/>
    </source>
</evidence>
<comment type="subcellular location">
    <subcellularLocation>
        <location evidence="10">Cytoplasm</location>
    </subcellularLocation>
</comment>
<dbReference type="CDD" id="cd04466">
    <property type="entry name" value="S1_YloQ_GTPase"/>
    <property type="match status" value="1"/>
</dbReference>
<keyword evidence="5 10" id="KW-0547">Nucleotide-binding</keyword>
<evidence type="ECO:0000256" key="4">
    <source>
        <dbReference type="ARBA" id="ARBA00022730"/>
    </source>
</evidence>
<dbReference type="SUPFAM" id="SSF50249">
    <property type="entry name" value="Nucleic acid-binding proteins"/>
    <property type="match status" value="1"/>
</dbReference>
<keyword evidence="3 10" id="KW-0479">Metal-binding</keyword>
<dbReference type="EMBL" id="JBBMEU010000037">
    <property type="protein sequence ID" value="MEQ2422529.1"/>
    <property type="molecule type" value="Genomic_DNA"/>
</dbReference>
<feature type="domain" description="EngC GTPase" evidence="11">
    <location>
        <begin position="71"/>
        <end position="217"/>
    </location>
</feature>
<gene>
    <name evidence="10 13" type="primary">rsgA</name>
    <name evidence="13" type="ORF">WMO23_07250</name>
</gene>
<keyword evidence="9 10" id="KW-0342">GTP-binding</keyword>
<feature type="binding site" evidence="10">
    <location>
        <begin position="161"/>
        <end position="169"/>
    </location>
    <ligand>
        <name>GTP</name>
        <dbReference type="ChEBI" id="CHEBI:37565"/>
    </ligand>
</feature>
<evidence type="ECO:0000313" key="14">
    <source>
        <dbReference type="Proteomes" id="UP001433088"/>
    </source>
</evidence>
<evidence type="ECO:0000259" key="12">
    <source>
        <dbReference type="PROSITE" id="PS51721"/>
    </source>
</evidence>
<evidence type="ECO:0000256" key="1">
    <source>
        <dbReference type="ARBA" id="ARBA00022490"/>
    </source>
</evidence>
<dbReference type="PANTHER" id="PTHR32120:SF11">
    <property type="entry name" value="SMALL RIBOSOMAL SUBUNIT BIOGENESIS GTPASE RSGA 1, MITOCHONDRIAL-RELATED"/>
    <property type="match status" value="1"/>
</dbReference>
<keyword evidence="4 10" id="KW-0699">rRNA-binding</keyword>
<feature type="domain" description="CP-type G" evidence="12">
    <location>
        <begin position="62"/>
        <end position="219"/>
    </location>
</feature>
<dbReference type="Pfam" id="PF03193">
    <property type="entry name" value="RsgA_GTPase"/>
    <property type="match status" value="1"/>
</dbReference>
<dbReference type="Proteomes" id="UP001433088">
    <property type="component" value="Unassembled WGS sequence"/>
</dbReference>
<evidence type="ECO:0000256" key="9">
    <source>
        <dbReference type="ARBA" id="ARBA00023134"/>
    </source>
</evidence>
<dbReference type="PROSITE" id="PS50936">
    <property type="entry name" value="ENGC_GTPASE"/>
    <property type="match status" value="1"/>
</dbReference>
<evidence type="ECO:0000259" key="11">
    <source>
        <dbReference type="PROSITE" id="PS50936"/>
    </source>
</evidence>
<dbReference type="EC" id="3.6.1.-" evidence="10"/>
<keyword evidence="2 10" id="KW-0690">Ribosome biogenesis</keyword>
<evidence type="ECO:0000256" key="2">
    <source>
        <dbReference type="ARBA" id="ARBA00022517"/>
    </source>
</evidence>
<keyword evidence="8 10" id="KW-0694">RNA-binding</keyword>
<keyword evidence="1 10" id="KW-0963">Cytoplasm</keyword>
<protein>
    <recommendedName>
        <fullName evidence="10">Small ribosomal subunit biogenesis GTPase RsgA</fullName>
        <ecNumber evidence="10">3.6.1.-</ecNumber>
    </recommendedName>
</protein>
<evidence type="ECO:0000256" key="5">
    <source>
        <dbReference type="ARBA" id="ARBA00022741"/>
    </source>
</evidence>
<dbReference type="InterPro" id="IPR027417">
    <property type="entry name" value="P-loop_NTPase"/>
</dbReference>
<proteinExistence type="inferred from homology"/>
<keyword evidence="14" id="KW-1185">Reference proteome</keyword>
<comment type="cofactor">
    <cofactor evidence="10">
        <name>Zn(2+)</name>
        <dbReference type="ChEBI" id="CHEBI:29105"/>
    </cofactor>
    <text evidence="10">Binds 1 zinc ion per subunit.</text>
</comment>
<dbReference type="InterPro" id="IPR012340">
    <property type="entry name" value="NA-bd_OB-fold"/>
</dbReference>
<name>A0ABV1CWL0_9FIRM</name>
<dbReference type="Gene3D" id="2.40.50.140">
    <property type="entry name" value="Nucleic acid-binding proteins"/>
    <property type="match status" value="1"/>
</dbReference>
<dbReference type="InterPro" id="IPR030378">
    <property type="entry name" value="G_CP_dom"/>
</dbReference>
<evidence type="ECO:0000256" key="6">
    <source>
        <dbReference type="ARBA" id="ARBA00022801"/>
    </source>
</evidence>
<reference evidence="13 14" key="1">
    <citation type="submission" date="2024-03" db="EMBL/GenBank/DDBJ databases">
        <title>Human intestinal bacterial collection.</title>
        <authorList>
            <person name="Pauvert C."/>
            <person name="Hitch T.C.A."/>
            <person name="Clavel T."/>
        </authorList>
    </citation>
    <scope>NUCLEOTIDE SEQUENCE [LARGE SCALE GENOMIC DNA]</scope>
    <source>
        <strain evidence="13 14">CLA-AA-H81</strain>
    </source>
</reference>